<dbReference type="STRING" id="1265313.HRUBRA_00216"/>
<dbReference type="eggNOG" id="ENOG50340C8">
    <property type="taxonomic scope" value="Bacteria"/>
</dbReference>
<reference evidence="1 2" key="1">
    <citation type="journal article" date="2014" name="Genome Announc.">
        <title>Genome Sequence of Gammaproteobacterial Pseudohaliea rubra Type Strain DSM 19751, Isolated from Coastal Seawater of the Mediterranean Sea.</title>
        <authorList>
            <person name="Spring S."/>
            <person name="Fiebig A."/>
            <person name="Riedel T."/>
            <person name="Goker M."/>
            <person name="Klenk H.P."/>
        </authorList>
    </citation>
    <scope>NUCLEOTIDE SEQUENCE [LARGE SCALE GENOMIC DNA]</scope>
    <source>
        <strain evidence="1 2">DSM 19751</strain>
    </source>
</reference>
<dbReference type="AlphaFoldDB" id="A0A095VUQ4"/>
<evidence type="ECO:0000313" key="2">
    <source>
        <dbReference type="Proteomes" id="UP000029640"/>
    </source>
</evidence>
<dbReference type="Proteomes" id="UP000029640">
    <property type="component" value="Unassembled WGS sequence"/>
</dbReference>
<comment type="caution">
    <text evidence="1">The sequence shown here is derived from an EMBL/GenBank/DDBJ whole genome shotgun (WGS) entry which is preliminary data.</text>
</comment>
<dbReference type="HOGENOM" id="CLU_109782_0_0_6"/>
<dbReference type="RefSeq" id="WP_052094359.1">
    <property type="nucleotide sequence ID" value="NZ_KN234750.1"/>
</dbReference>
<accession>A0A095VUQ4</accession>
<dbReference type="EMBL" id="AUVB01000010">
    <property type="protein sequence ID" value="KGE05172.1"/>
    <property type="molecule type" value="Genomic_DNA"/>
</dbReference>
<proteinExistence type="predicted"/>
<organism evidence="1 2">
    <name type="scientific">Pseudohaliea rubra DSM 19751</name>
    <dbReference type="NCBI Taxonomy" id="1265313"/>
    <lineage>
        <taxon>Bacteria</taxon>
        <taxon>Pseudomonadati</taxon>
        <taxon>Pseudomonadota</taxon>
        <taxon>Gammaproteobacteria</taxon>
        <taxon>Cellvibrionales</taxon>
        <taxon>Halieaceae</taxon>
        <taxon>Pseudohaliea</taxon>
    </lineage>
</organism>
<protein>
    <recommendedName>
        <fullName evidence="3">SprT-like family protein</fullName>
    </recommendedName>
</protein>
<keyword evidence="2" id="KW-1185">Reference proteome</keyword>
<evidence type="ECO:0000313" key="1">
    <source>
        <dbReference type="EMBL" id="KGE05172.1"/>
    </source>
</evidence>
<evidence type="ECO:0008006" key="3">
    <source>
        <dbReference type="Google" id="ProtNLM"/>
    </source>
</evidence>
<dbReference type="OrthoDB" id="6357569at2"/>
<gene>
    <name evidence="1" type="ORF">HRUBRA_00216</name>
</gene>
<name>A0A095VUQ4_9GAMM</name>
<sequence>MSLPLAEAGALAELLCELTDELLYAPRAASLAREAPWHRYRARVGSGRQTCLRHYPDGRLEITYGRRMVQDKYDPEHSRVWATSRELSRFGWFGGSVSPAHTLAHTALHEFAHLLQAVRGERRAGSVHNTAFYRTLGELHEAGDGERLYRRLAERAGATGLPLGFREPGDEEQARRSARQQAYAALAVGDRVRLRGRDRDYTGTVRRINRRTVSCDLDGGGRLRFSEHADFERL</sequence>